<dbReference type="InterPro" id="IPR036442">
    <property type="entry name" value="ProQ/FinO_sf"/>
</dbReference>
<evidence type="ECO:0000256" key="4">
    <source>
        <dbReference type="SAM" id="MobiDB-lite"/>
    </source>
</evidence>
<evidence type="ECO:0000313" key="7">
    <source>
        <dbReference type="Proteomes" id="UP000179588"/>
    </source>
</evidence>
<feature type="region of interest" description="Disordered" evidence="4">
    <location>
        <begin position="1"/>
        <end position="82"/>
    </location>
</feature>
<dbReference type="GO" id="GO:0034057">
    <property type="term" value="F:RNA strand-exchange activity"/>
    <property type="evidence" value="ECO:0007669"/>
    <property type="project" value="InterPro"/>
</dbReference>
<evidence type="ECO:0000256" key="1">
    <source>
        <dbReference type="ARBA" id="ARBA00022490"/>
    </source>
</evidence>
<proteinExistence type="predicted"/>
<dbReference type="EMBL" id="LVIE01000173">
    <property type="protein sequence ID" value="OHT23713.1"/>
    <property type="molecule type" value="Genomic_DNA"/>
</dbReference>
<evidence type="ECO:0000313" key="6">
    <source>
        <dbReference type="EMBL" id="OHT23713.1"/>
    </source>
</evidence>
<dbReference type="Pfam" id="PF04352">
    <property type="entry name" value="ProQ"/>
    <property type="match status" value="1"/>
</dbReference>
<keyword evidence="1" id="KW-0963">Cytoplasm</keyword>
<feature type="compositionally biased region" description="Polar residues" evidence="4">
    <location>
        <begin position="15"/>
        <end position="26"/>
    </location>
</feature>
<dbReference type="InterPro" id="IPR016103">
    <property type="entry name" value="ProQ/FinO"/>
</dbReference>
<keyword evidence="7" id="KW-1185">Reference proteome</keyword>
<feature type="compositionally biased region" description="Basic residues" evidence="4">
    <location>
        <begin position="1"/>
        <end position="12"/>
    </location>
</feature>
<name>A0A1S1HQX9_PROST</name>
<protein>
    <recommendedName>
        <fullName evidence="5">ProQ/FinO domain-containing protein</fullName>
    </recommendedName>
</protein>
<evidence type="ECO:0000256" key="3">
    <source>
        <dbReference type="ARBA" id="ARBA00023186"/>
    </source>
</evidence>
<dbReference type="GO" id="GO:0005829">
    <property type="term" value="C:cytosol"/>
    <property type="evidence" value="ECO:0007669"/>
    <property type="project" value="TreeGrafter"/>
</dbReference>
<dbReference type="PANTHER" id="PTHR38106:SF1">
    <property type="entry name" value="RNA CHAPERONE PROQ"/>
    <property type="match status" value="1"/>
</dbReference>
<dbReference type="SUPFAM" id="SSF48657">
    <property type="entry name" value="FinO-like"/>
    <property type="match status" value="1"/>
</dbReference>
<dbReference type="InterPro" id="IPR023529">
    <property type="entry name" value="ProQ"/>
</dbReference>
<keyword evidence="2" id="KW-0694">RNA-binding</keyword>
<dbReference type="Proteomes" id="UP000179588">
    <property type="component" value="Unassembled WGS sequence"/>
</dbReference>
<evidence type="ECO:0000259" key="5">
    <source>
        <dbReference type="SMART" id="SM00945"/>
    </source>
</evidence>
<keyword evidence="3" id="KW-0143">Chaperone</keyword>
<dbReference type="Gene3D" id="1.10.1710.10">
    <property type="entry name" value="ProQ/FinO domain"/>
    <property type="match status" value="1"/>
</dbReference>
<dbReference type="GO" id="GO:0033592">
    <property type="term" value="F:RNA strand annealing activity"/>
    <property type="evidence" value="ECO:0007669"/>
    <property type="project" value="InterPro"/>
</dbReference>
<evidence type="ECO:0000256" key="2">
    <source>
        <dbReference type="ARBA" id="ARBA00022884"/>
    </source>
</evidence>
<dbReference type="AlphaFoldDB" id="A0A1S1HQX9"/>
<comment type="caution">
    <text evidence="6">The sequence shown here is derived from an EMBL/GenBank/DDBJ whole genome shotgun (WGS) entry which is preliminary data.</text>
</comment>
<feature type="domain" description="ProQ/FinO" evidence="5">
    <location>
        <begin position="82"/>
        <end position="192"/>
    </location>
</feature>
<dbReference type="GO" id="GO:0010608">
    <property type="term" value="P:post-transcriptional regulation of gene expression"/>
    <property type="evidence" value="ECO:0007669"/>
    <property type="project" value="InterPro"/>
</dbReference>
<reference evidence="6 7" key="1">
    <citation type="submission" date="2016-03" db="EMBL/GenBank/DDBJ databases">
        <title>Genome sequence of Providencia stuartii strain, isolated from the salivary glands of larval Lucilia sericata.</title>
        <authorList>
            <person name="Yuan Y."/>
            <person name="Zhang Y."/>
            <person name="Fu S."/>
            <person name="Crippen T.L."/>
            <person name="Visi D."/>
            <person name="Benbow M.E."/>
            <person name="Allen M."/>
            <person name="Tomberlin J.K."/>
            <person name="Sze S.-H."/>
            <person name="Tarone A.M."/>
        </authorList>
    </citation>
    <scope>NUCLEOTIDE SEQUENCE [LARGE SCALE GENOMIC DNA]</scope>
    <source>
        <strain evidence="6 7">Crippen</strain>
    </source>
</reference>
<accession>A0A1S1HQX9</accession>
<feature type="compositionally biased region" description="Pro residues" evidence="4">
    <location>
        <begin position="61"/>
        <end position="70"/>
    </location>
</feature>
<dbReference type="PANTHER" id="PTHR38106">
    <property type="entry name" value="RNA CHAPERONE PROQ"/>
    <property type="match status" value="1"/>
</dbReference>
<sequence length="192" mass="21388">MERKTLTLKRKVTPPNETDTPLSPTVSRKHKTVVVNTAPPRAKKAKSSKPATAQPKKKPAMPTPKSPPPPVEKKPVLPKKPKKHLPLSEAIALMTTYWPDLFPDGVLRPMKVGLREDLFDDRQARQLPVSAKQLKRALSAVSHSARYRTTLTLGAERYDKQGQPCGTVSESDVTDTLKRLQRLIKQQAAHVE</sequence>
<organism evidence="6 7">
    <name type="scientific">Providencia stuartii</name>
    <dbReference type="NCBI Taxonomy" id="588"/>
    <lineage>
        <taxon>Bacteria</taxon>
        <taxon>Pseudomonadati</taxon>
        <taxon>Pseudomonadota</taxon>
        <taxon>Gammaproteobacteria</taxon>
        <taxon>Enterobacterales</taxon>
        <taxon>Morganellaceae</taxon>
        <taxon>Providencia</taxon>
    </lineage>
</organism>
<gene>
    <name evidence="6" type="ORF">A3Q29_20060</name>
</gene>
<dbReference type="SMART" id="SM00945">
    <property type="entry name" value="ProQ"/>
    <property type="match status" value="1"/>
</dbReference>